<feature type="transmembrane region" description="Helical" evidence="1">
    <location>
        <begin position="805"/>
        <end position="823"/>
    </location>
</feature>
<evidence type="ECO:0000256" key="1">
    <source>
        <dbReference type="SAM" id="Phobius"/>
    </source>
</evidence>
<feature type="transmembrane region" description="Helical" evidence="1">
    <location>
        <begin position="738"/>
        <end position="762"/>
    </location>
</feature>
<feature type="domain" description="DUF3857" evidence="3">
    <location>
        <begin position="53"/>
        <end position="218"/>
    </location>
</feature>
<dbReference type="HOGENOM" id="CLU_016232_0_0_10"/>
<organism evidence="4 5">
    <name type="scientific">Dyadobacter fermentans (strain ATCC 700827 / DSM 18053 / CIP 107007 / KCTC 52180 / NS114)</name>
    <dbReference type="NCBI Taxonomy" id="471854"/>
    <lineage>
        <taxon>Bacteria</taxon>
        <taxon>Pseudomonadati</taxon>
        <taxon>Bacteroidota</taxon>
        <taxon>Cytophagia</taxon>
        <taxon>Cytophagales</taxon>
        <taxon>Spirosomataceae</taxon>
        <taxon>Dyadobacter</taxon>
    </lineage>
</organism>
<gene>
    <name evidence="4" type="ordered locus">Dfer_5703</name>
</gene>
<feature type="transmembrane region" description="Helical" evidence="1">
    <location>
        <begin position="692"/>
        <end position="712"/>
    </location>
</feature>
<name>C6VXZ1_DYAFD</name>
<evidence type="ECO:0000259" key="3">
    <source>
        <dbReference type="Pfam" id="PF12969"/>
    </source>
</evidence>
<feature type="transmembrane region" description="Helical" evidence="1">
    <location>
        <begin position="646"/>
        <end position="671"/>
    </location>
</feature>
<dbReference type="Pfam" id="PF01841">
    <property type="entry name" value="Transglut_core"/>
    <property type="match status" value="1"/>
</dbReference>
<keyword evidence="5" id="KW-1185">Reference proteome</keyword>
<dbReference type="InterPro" id="IPR024618">
    <property type="entry name" value="DUF3857"/>
</dbReference>
<dbReference type="AlphaFoldDB" id="C6VXZ1"/>
<dbReference type="eggNOG" id="COG1305">
    <property type="taxonomic scope" value="Bacteria"/>
</dbReference>
<evidence type="ECO:0000313" key="4">
    <source>
        <dbReference type="EMBL" id="ACT96892.1"/>
    </source>
</evidence>
<dbReference type="Gene3D" id="3.10.620.30">
    <property type="match status" value="1"/>
</dbReference>
<dbReference type="Pfam" id="PF12969">
    <property type="entry name" value="DUF3857"/>
    <property type="match status" value="1"/>
</dbReference>
<proteinExistence type="predicted"/>
<reference evidence="4 5" key="1">
    <citation type="journal article" date="2009" name="Stand. Genomic Sci.">
        <title>Complete genome sequence of Dyadobacter fermentans type strain (NS114).</title>
        <authorList>
            <person name="Lang E."/>
            <person name="Lapidus A."/>
            <person name="Chertkov O."/>
            <person name="Brettin T."/>
            <person name="Detter J.C."/>
            <person name="Han C."/>
            <person name="Copeland A."/>
            <person name="Glavina Del Rio T."/>
            <person name="Nolan M."/>
            <person name="Chen F."/>
            <person name="Lucas S."/>
            <person name="Tice H."/>
            <person name="Cheng J.F."/>
            <person name="Land M."/>
            <person name="Hauser L."/>
            <person name="Chang Y.J."/>
            <person name="Jeffries C.D."/>
            <person name="Kopitz M."/>
            <person name="Bruce D."/>
            <person name="Goodwin L."/>
            <person name="Pitluck S."/>
            <person name="Ovchinnikova G."/>
            <person name="Pati A."/>
            <person name="Ivanova N."/>
            <person name="Mavrommatis K."/>
            <person name="Chen A."/>
            <person name="Palaniappan K."/>
            <person name="Chain P."/>
            <person name="Bristow J."/>
            <person name="Eisen J.A."/>
            <person name="Markowitz V."/>
            <person name="Hugenholtz P."/>
            <person name="Goker M."/>
            <person name="Rohde M."/>
            <person name="Kyrpides N.C."/>
            <person name="Klenk H.P."/>
        </authorList>
    </citation>
    <scope>NUCLEOTIDE SEQUENCE [LARGE SCALE GENOMIC DNA]</scope>
    <source>
        <strain evidence="5">ATCC 700827 / DSM 18053 / CIP 107007 / KCTC 52180 / NS114</strain>
    </source>
</reference>
<keyword evidence="1" id="KW-0812">Transmembrane</keyword>
<dbReference type="SUPFAM" id="SSF54001">
    <property type="entry name" value="Cysteine proteinases"/>
    <property type="match status" value="1"/>
</dbReference>
<sequence>MGFGELGAAPSIGIKPAPSWVVPVTPGGKPAGAKDFSNGFYIAFSDTQTNLDEQTVYRRVIRQIVSESGVQNGSEMIIAFDPSYERLNVHSLIVWRDGVAMSRLNLADFKVIPVETDRQRFIYNGYHTASVILKDIRKGDRIELAYSCTGWNPVFKGKYSDFFSFATGDYLGHVHVAVLAKAGRAVYTKDFNKPPARKEHTQNGLRIYEWDARNIKRISYQEDRPSWYDETPSVQVTEFKNWKEVVDWGLNFYSIPTVSGALKAKVDEWKRTSESRLDYIEKAVRFVQDDVRYLGIETGENSHRPHKAEDVFNQRYGDCKDKTLLLCAILNANGVEASPVLVDTYKRSHLEDYLPSPADFNHVVARVLMHDLENRAPEARDYVFVDPTIALQGGAIPQTSFAAYGYGLLLKERQSKLLHMEAQNPGSTEITEDFYLPAMGDTISGGVLQVKTVYFNHDAENFRSTLQESVLSELEDSYFNFYAELYKNSGLERLDSLEFYDQREANNISVVERYRLNDAWQVGGQTENWYFQVLGRIMYDHVRTLPARKRNSPVFLNYPTNITYKARVHFQADRGVPVDQWNVERMAYDISYKSEFLPKEKVWELTYVFKTKQDHIPADQVSQYREDIEKLTGYLEQRVDDNSSLLISWGGVNGWMLMLALLTVFCCFIAARKLERYSPGARFHAPAASKNGWLILIGIVIVALSVLLPLGLMTAEAGSFFTIAEWDRMNDATGLKRFGYQLFLILQCIFSVGSWCYAIFLWRLYAKNRDSFPIIYSGFISLNLAFSILSVVLNYCFSIPQEANAFAGIPFQILWTAALTTYMNKSEAVRRTFVNTYEDQLGIHDREESEMAENIE</sequence>
<dbReference type="Gene3D" id="2.60.40.3140">
    <property type="match status" value="1"/>
</dbReference>
<protein>
    <submittedName>
        <fullName evidence="4">Transglutaminase domain protein</fullName>
    </submittedName>
</protein>
<dbReference type="InterPro" id="IPR038765">
    <property type="entry name" value="Papain-like_cys_pep_sf"/>
</dbReference>
<evidence type="ECO:0000259" key="2">
    <source>
        <dbReference type="Pfam" id="PF01841"/>
    </source>
</evidence>
<dbReference type="InterPro" id="IPR019690">
    <property type="entry name" value="DUF2569"/>
</dbReference>
<keyword evidence="1" id="KW-1133">Transmembrane helix</keyword>
<dbReference type="EMBL" id="CP001619">
    <property type="protein sequence ID" value="ACT96892.1"/>
    <property type="molecule type" value="Genomic_DNA"/>
</dbReference>
<dbReference type="STRING" id="471854.Dfer_5703"/>
<evidence type="ECO:0000313" key="5">
    <source>
        <dbReference type="Proteomes" id="UP000002011"/>
    </source>
</evidence>
<dbReference type="Pfam" id="PF10754">
    <property type="entry name" value="DUF2569"/>
    <property type="match status" value="1"/>
</dbReference>
<dbReference type="InterPro" id="IPR002931">
    <property type="entry name" value="Transglutaminase-like"/>
</dbReference>
<feature type="transmembrane region" description="Helical" evidence="1">
    <location>
        <begin position="774"/>
        <end position="793"/>
    </location>
</feature>
<accession>C6VXZ1</accession>
<dbReference type="Proteomes" id="UP000002011">
    <property type="component" value="Chromosome"/>
</dbReference>
<keyword evidence="1" id="KW-0472">Membrane</keyword>
<dbReference type="KEGG" id="dfe:Dfer_5703"/>
<feature type="domain" description="Transglutaminase-like" evidence="2">
    <location>
        <begin position="271"/>
        <end position="369"/>
    </location>
</feature>